<dbReference type="Proteomes" id="UP000434044">
    <property type="component" value="Unassembled WGS sequence"/>
</dbReference>
<accession>A0A6N8EET6</accession>
<keyword evidence="2" id="KW-1185">Reference proteome</keyword>
<organism evidence="1 2">
    <name type="scientific">Allochromatium palmeri</name>
    <dbReference type="NCBI Taxonomy" id="231048"/>
    <lineage>
        <taxon>Bacteria</taxon>
        <taxon>Pseudomonadati</taxon>
        <taxon>Pseudomonadota</taxon>
        <taxon>Gammaproteobacteria</taxon>
        <taxon>Chromatiales</taxon>
        <taxon>Chromatiaceae</taxon>
        <taxon>Allochromatium</taxon>
    </lineage>
</organism>
<protein>
    <submittedName>
        <fullName evidence="1">Uncharacterized protein</fullName>
    </submittedName>
</protein>
<comment type="caution">
    <text evidence="1">The sequence shown here is derived from an EMBL/GenBank/DDBJ whole genome shotgun (WGS) entry which is preliminary data.</text>
</comment>
<evidence type="ECO:0000313" key="2">
    <source>
        <dbReference type="Proteomes" id="UP000434044"/>
    </source>
</evidence>
<evidence type="ECO:0000313" key="1">
    <source>
        <dbReference type="EMBL" id="MTW22802.1"/>
    </source>
</evidence>
<gene>
    <name evidence="1" type="ORF">GJ668_17205</name>
</gene>
<dbReference type="RefSeq" id="WP_155451364.1">
    <property type="nucleotide sequence ID" value="NZ_WNKT01000054.1"/>
</dbReference>
<dbReference type="EMBL" id="WNKT01000054">
    <property type="protein sequence ID" value="MTW22802.1"/>
    <property type="molecule type" value="Genomic_DNA"/>
</dbReference>
<reference evidence="1 2" key="1">
    <citation type="submission" date="2019-11" db="EMBL/GenBank/DDBJ databases">
        <title>Whole-genome sequence of the anaerobic purple sulfur bacterium Allochromatium palmeri DSM 15591.</title>
        <authorList>
            <person name="Kyndt J.A."/>
            <person name="Meyer T.E."/>
        </authorList>
    </citation>
    <scope>NUCLEOTIDE SEQUENCE [LARGE SCALE GENOMIC DNA]</scope>
    <source>
        <strain evidence="1 2">DSM 15591</strain>
    </source>
</reference>
<proteinExistence type="predicted"/>
<name>A0A6N8EET6_9GAMM</name>
<dbReference type="AlphaFoldDB" id="A0A6N8EET6"/>
<sequence>MPREVLAALNGWLDTIGETDPESRAEYIEACAADPEQLRHAIRVADALAAGG</sequence>